<evidence type="ECO:0000256" key="3">
    <source>
        <dbReference type="ARBA" id="ARBA00022840"/>
    </source>
</evidence>
<reference evidence="5 6" key="1">
    <citation type="submission" date="2024-02" db="EMBL/GenBank/DDBJ databases">
        <title>Marinospirillum sp. MEB 164 isolated from Lonar lake sediment.</title>
        <authorList>
            <person name="Joshi A."/>
            <person name="Thite S."/>
        </authorList>
    </citation>
    <scope>NUCLEOTIDE SEQUENCE [LARGE SCALE GENOMIC DNA]</scope>
    <source>
        <strain evidence="5 6">MEB164</strain>
    </source>
</reference>
<dbReference type="SMART" id="SM00796">
    <property type="entry name" value="AHS1"/>
    <property type="match status" value="1"/>
</dbReference>
<sequence>MRGAQGLPRLERAAINAWLIRLFDQLDEQNLAWIAPLQRACEQTLGEVLVDLTPSYTSLLVEFDPRRAAPEQVHQQLSQLLSQLQPDDAEQVQREHQLPVWYDPSVGPDLLALEERLGQSWTDIVALHAGHPYRVFALGFAPGFAFMGSVPLALRQPRLRTPRKRVAAGSVAIAEQQTAIYPRETPGGWHLLGRTPSCLFDLHRQPPSLFQVGDRVVIEPIDRATFLRLGGNISAQEV</sequence>
<dbReference type="SUPFAM" id="SSF50891">
    <property type="entry name" value="Cyclophilin-like"/>
    <property type="match status" value="1"/>
</dbReference>
<dbReference type="InterPro" id="IPR029000">
    <property type="entry name" value="Cyclophilin-like_dom_sf"/>
</dbReference>
<protein>
    <submittedName>
        <fullName evidence="5">Allophanate hydrolase subunit 1</fullName>
    </submittedName>
</protein>
<dbReference type="Pfam" id="PF02682">
    <property type="entry name" value="CT_C_D"/>
    <property type="match status" value="1"/>
</dbReference>
<proteinExistence type="predicted"/>
<keyword evidence="1" id="KW-0547">Nucleotide-binding</keyword>
<dbReference type="RefSeq" id="WP_405337628.1">
    <property type="nucleotide sequence ID" value="NZ_JBANFI010000002.1"/>
</dbReference>
<dbReference type="Proteomes" id="UP001621714">
    <property type="component" value="Unassembled WGS sequence"/>
</dbReference>
<dbReference type="SUPFAM" id="SSF160467">
    <property type="entry name" value="PH0987 N-terminal domain-like"/>
    <property type="match status" value="1"/>
</dbReference>
<evidence type="ECO:0000313" key="5">
    <source>
        <dbReference type="EMBL" id="MFK7160266.1"/>
    </source>
</evidence>
<dbReference type="Gene3D" id="2.40.100.10">
    <property type="entry name" value="Cyclophilin-like"/>
    <property type="match status" value="1"/>
</dbReference>
<dbReference type="PANTHER" id="PTHR34698:SF2">
    <property type="entry name" value="5-OXOPROLINASE SUBUNIT B"/>
    <property type="match status" value="1"/>
</dbReference>
<keyword evidence="3" id="KW-0067">ATP-binding</keyword>
<evidence type="ECO:0000256" key="1">
    <source>
        <dbReference type="ARBA" id="ARBA00022741"/>
    </source>
</evidence>
<dbReference type="PANTHER" id="PTHR34698">
    <property type="entry name" value="5-OXOPROLINASE SUBUNIT B"/>
    <property type="match status" value="1"/>
</dbReference>
<feature type="domain" description="Carboxyltransferase" evidence="4">
    <location>
        <begin position="8"/>
        <end position="210"/>
    </location>
</feature>
<accession>A0ABW8PWA0</accession>
<dbReference type="InterPro" id="IPR010016">
    <property type="entry name" value="PxpB"/>
</dbReference>
<evidence type="ECO:0000256" key="2">
    <source>
        <dbReference type="ARBA" id="ARBA00022801"/>
    </source>
</evidence>
<dbReference type="EMBL" id="JBANFI010000002">
    <property type="protein sequence ID" value="MFK7160266.1"/>
    <property type="molecule type" value="Genomic_DNA"/>
</dbReference>
<gene>
    <name evidence="5" type="ORF">V6U78_04360</name>
</gene>
<dbReference type="Gene3D" id="3.30.1360.40">
    <property type="match status" value="1"/>
</dbReference>
<keyword evidence="6" id="KW-1185">Reference proteome</keyword>
<dbReference type="GO" id="GO:0016787">
    <property type="term" value="F:hydrolase activity"/>
    <property type="evidence" value="ECO:0007669"/>
    <property type="project" value="UniProtKB-KW"/>
</dbReference>
<evidence type="ECO:0000259" key="4">
    <source>
        <dbReference type="SMART" id="SM00796"/>
    </source>
</evidence>
<dbReference type="InterPro" id="IPR003833">
    <property type="entry name" value="CT_C_D"/>
</dbReference>
<comment type="caution">
    <text evidence="5">The sequence shown here is derived from an EMBL/GenBank/DDBJ whole genome shotgun (WGS) entry which is preliminary data.</text>
</comment>
<evidence type="ECO:0000313" key="6">
    <source>
        <dbReference type="Proteomes" id="UP001621714"/>
    </source>
</evidence>
<organism evidence="5 6">
    <name type="scientific">Marinospirillum alkalitolerans</name>
    <dbReference type="NCBI Taxonomy" id="3123374"/>
    <lineage>
        <taxon>Bacteria</taxon>
        <taxon>Pseudomonadati</taxon>
        <taxon>Pseudomonadota</taxon>
        <taxon>Gammaproteobacteria</taxon>
        <taxon>Oceanospirillales</taxon>
        <taxon>Oceanospirillaceae</taxon>
        <taxon>Marinospirillum</taxon>
    </lineage>
</organism>
<name>A0ABW8PWA0_9GAMM</name>
<keyword evidence="2 5" id="KW-0378">Hydrolase</keyword>